<reference evidence="3 4" key="1">
    <citation type="submission" date="2020-01" db="EMBL/GenBank/DDBJ databases">
        <authorList>
            <person name="Gupta K D."/>
        </authorList>
    </citation>
    <scope>NUCLEOTIDE SEQUENCE [LARGE SCALE GENOMIC DNA]</scope>
</reference>
<keyword evidence="4" id="KW-1185">Reference proteome</keyword>
<gene>
    <name evidence="3" type="ORF">AAE3_LOCUS1003</name>
</gene>
<dbReference type="PROSITE" id="PS50011">
    <property type="entry name" value="PROTEIN_KINASE_DOM"/>
    <property type="match status" value="1"/>
</dbReference>
<dbReference type="Proteomes" id="UP000467700">
    <property type="component" value="Unassembled WGS sequence"/>
</dbReference>
<evidence type="ECO:0000259" key="2">
    <source>
        <dbReference type="PROSITE" id="PS50011"/>
    </source>
</evidence>
<evidence type="ECO:0000313" key="4">
    <source>
        <dbReference type="Proteomes" id="UP000467700"/>
    </source>
</evidence>
<evidence type="ECO:0000313" key="3">
    <source>
        <dbReference type="EMBL" id="CAA7258457.1"/>
    </source>
</evidence>
<dbReference type="GO" id="GO:0004672">
    <property type="term" value="F:protein kinase activity"/>
    <property type="evidence" value="ECO:0007669"/>
    <property type="project" value="InterPro"/>
</dbReference>
<feature type="region of interest" description="Disordered" evidence="1">
    <location>
        <begin position="14"/>
        <end position="60"/>
    </location>
</feature>
<proteinExistence type="predicted"/>
<dbReference type="Gene3D" id="1.10.510.10">
    <property type="entry name" value="Transferase(Phosphotransferase) domain 1"/>
    <property type="match status" value="1"/>
</dbReference>
<dbReference type="InterPro" id="IPR011009">
    <property type="entry name" value="Kinase-like_dom_sf"/>
</dbReference>
<evidence type="ECO:0000256" key="1">
    <source>
        <dbReference type="SAM" id="MobiDB-lite"/>
    </source>
</evidence>
<dbReference type="SMART" id="SM00220">
    <property type="entry name" value="S_TKc"/>
    <property type="match status" value="1"/>
</dbReference>
<dbReference type="SUPFAM" id="SSF56112">
    <property type="entry name" value="Protein kinase-like (PK-like)"/>
    <property type="match status" value="1"/>
</dbReference>
<dbReference type="Pfam" id="PF00069">
    <property type="entry name" value="Pkinase"/>
    <property type="match status" value="1"/>
</dbReference>
<feature type="compositionally biased region" description="Polar residues" evidence="1">
    <location>
        <begin position="394"/>
        <end position="403"/>
    </location>
</feature>
<feature type="domain" description="Protein kinase" evidence="2">
    <location>
        <begin position="108"/>
        <end position="415"/>
    </location>
</feature>
<organism evidence="3 4">
    <name type="scientific">Cyclocybe aegerita</name>
    <name type="common">Black poplar mushroom</name>
    <name type="synonym">Agrocybe aegerita</name>
    <dbReference type="NCBI Taxonomy" id="1973307"/>
    <lineage>
        <taxon>Eukaryota</taxon>
        <taxon>Fungi</taxon>
        <taxon>Dikarya</taxon>
        <taxon>Basidiomycota</taxon>
        <taxon>Agaricomycotina</taxon>
        <taxon>Agaricomycetes</taxon>
        <taxon>Agaricomycetidae</taxon>
        <taxon>Agaricales</taxon>
        <taxon>Agaricineae</taxon>
        <taxon>Bolbitiaceae</taxon>
        <taxon>Cyclocybe</taxon>
    </lineage>
</organism>
<protein>
    <recommendedName>
        <fullName evidence="2">Protein kinase domain-containing protein</fullName>
    </recommendedName>
</protein>
<dbReference type="GO" id="GO:0005524">
    <property type="term" value="F:ATP binding"/>
    <property type="evidence" value="ECO:0007669"/>
    <property type="project" value="InterPro"/>
</dbReference>
<dbReference type="InterPro" id="IPR000719">
    <property type="entry name" value="Prot_kinase_dom"/>
</dbReference>
<dbReference type="AlphaFoldDB" id="A0A8S0VVX3"/>
<dbReference type="EMBL" id="CACVBS010000002">
    <property type="protein sequence ID" value="CAA7258457.1"/>
    <property type="molecule type" value="Genomic_DNA"/>
</dbReference>
<dbReference type="OrthoDB" id="5987198at2759"/>
<name>A0A8S0VVX3_CYCAE</name>
<accession>A0A8S0VVX3</accession>
<sequence>MSFGVRPRLRPVDWSDIDAKGRSIRRQRQREPSPEPYYPSTSDPGYPPAKRRKQGPLELPPVYYPPTLSPSEKIWRDRCGYLYQRGYQLRPRYQPNWTPTCLGNGRHYHSGEDHTMQILPQVLDGVRRQDGLVVCIKMIQDPKKMRQIKVVEYFSTRRMSSDTRNHVVPFYDTFGDSFSPHIQYMVMPVLRKFDDPEFLSVCEVVDFVSQVLEGLSFLHENNVAHHNLTGEHIMMDAKSIIPTGWHFVSHFCEPDGMTKISPLERKHLPVRYYFVGFGNCYHIPPNTTPLVRDIGGNDGDVPELLAGKPYDPFKLDIYTLGNVFLKDLLRKYHSLDFLNDLIDYMRTSDFTQRPNAQMVLRLWYRIRDGLDEDAIENWRLRFKDPNVRPRYSEEPSSAASSTRSNKRDISSILNL</sequence>
<feature type="region of interest" description="Disordered" evidence="1">
    <location>
        <begin position="388"/>
        <end position="415"/>
    </location>
</feature>
<comment type="caution">
    <text evidence="3">The sequence shown here is derived from an EMBL/GenBank/DDBJ whole genome shotgun (WGS) entry which is preliminary data.</text>
</comment>